<keyword evidence="6 8" id="KW-0067">ATP-binding</keyword>
<keyword evidence="8" id="KW-0963">Cytoplasm</keyword>
<evidence type="ECO:0000256" key="8">
    <source>
        <dbReference type="HAMAP-Rule" id="MF_00158"/>
    </source>
</evidence>
<dbReference type="Proteomes" id="UP000001508">
    <property type="component" value="Chromosome"/>
</dbReference>
<comment type="similarity">
    <text evidence="2 8">Belongs to the pantothenate synthetase family.</text>
</comment>
<dbReference type="Gene3D" id="3.40.50.620">
    <property type="entry name" value="HUPs"/>
    <property type="match status" value="1"/>
</dbReference>
<comment type="miscellaneous">
    <text evidence="8">The reaction proceeds by a bi uni uni bi ping pong mechanism.</text>
</comment>
<comment type="subcellular location">
    <subcellularLocation>
        <location evidence="8">Cytoplasm</location>
    </subcellularLocation>
</comment>
<dbReference type="PANTHER" id="PTHR21299:SF1">
    <property type="entry name" value="PANTOATE--BETA-ALANINE LIGASE"/>
    <property type="match status" value="1"/>
</dbReference>
<evidence type="ECO:0000256" key="7">
    <source>
        <dbReference type="ARBA" id="ARBA00048258"/>
    </source>
</evidence>
<evidence type="ECO:0000313" key="10">
    <source>
        <dbReference type="Proteomes" id="UP000001508"/>
    </source>
</evidence>
<dbReference type="GO" id="GO:0005524">
    <property type="term" value="F:ATP binding"/>
    <property type="evidence" value="ECO:0007669"/>
    <property type="project" value="UniProtKB-KW"/>
</dbReference>
<keyword evidence="10" id="KW-1185">Reference proteome</keyword>
<feature type="binding site" evidence="8">
    <location>
        <position position="177"/>
    </location>
    <ligand>
        <name>ATP</name>
        <dbReference type="ChEBI" id="CHEBI:30616"/>
    </ligand>
</feature>
<feature type="binding site" evidence="8">
    <location>
        <position position="61"/>
    </location>
    <ligand>
        <name>(R)-pantoate</name>
        <dbReference type="ChEBI" id="CHEBI:15980"/>
    </ligand>
</feature>
<dbReference type="GO" id="GO:0015940">
    <property type="term" value="P:pantothenate biosynthetic process"/>
    <property type="evidence" value="ECO:0007669"/>
    <property type="project" value="UniProtKB-UniRule"/>
</dbReference>
<evidence type="ECO:0000256" key="1">
    <source>
        <dbReference type="ARBA" id="ARBA00004990"/>
    </source>
</evidence>
<dbReference type="InterPro" id="IPR042176">
    <property type="entry name" value="Pantoate_ligase_C"/>
</dbReference>
<dbReference type="eggNOG" id="COG0414">
    <property type="taxonomic scope" value="Bacteria"/>
</dbReference>
<dbReference type="AlphaFoldDB" id="D6Z1H0"/>
<dbReference type="CDD" id="cd00560">
    <property type="entry name" value="PanC"/>
    <property type="match status" value="1"/>
</dbReference>
<feature type="binding site" evidence="8">
    <location>
        <begin position="30"/>
        <end position="37"/>
    </location>
    <ligand>
        <name>ATP</name>
        <dbReference type="ChEBI" id="CHEBI:30616"/>
    </ligand>
</feature>
<organism evidence="9 10">
    <name type="scientific">Desulfurivibrio alkaliphilus (strain DSM 19089 / UNIQEM U267 / AHT2)</name>
    <dbReference type="NCBI Taxonomy" id="589865"/>
    <lineage>
        <taxon>Bacteria</taxon>
        <taxon>Pseudomonadati</taxon>
        <taxon>Thermodesulfobacteriota</taxon>
        <taxon>Desulfobulbia</taxon>
        <taxon>Desulfobulbales</taxon>
        <taxon>Desulfobulbaceae</taxon>
        <taxon>Desulfurivibrio</taxon>
    </lineage>
</organism>
<dbReference type="FunCoup" id="D6Z1H0">
    <property type="interactions" value="455"/>
</dbReference>
<feature type="binding site" evidence="8">
    <location>
        <position position="154"/>
    </location>
    <ligand>
        <name>(R)-pantoate</name>
        <dbReference type="ChEBI" id="CHEBI:15980"/>
    </ligand>
</feature>
<evidence type="ECO:0000256" key="6">
    <source>
        <dbReference type="ARBA" id="ARBA00022840"/>
    </source>
</evidence>
<comment type="subunit">
    <text evidence="8">Homodimer.</text>
</comment>
<dbReference type="Pfam" id="PF02569">
    <property type="entry name" value="Pantoate_ligase"/>
    <property type="match status" value="1"/>
</dbReference>
<name>D6Z1H0_DESAT</name>
<feature type="active site" description="Proton donor" evidence="8">
    <location>
        <position position="37"/>
    </location>
</feature>
<feature type="binding site" evidence="8">
    <location>
        <position position="61"/>
    </location>
    <ligand>
        <name>beta-alanine</name>
        <dbReference type="ChEBI" id="CHEBI:57966"/>
    </ligand>
</feature>
<dbReference type="InterPro" id="IPR003721">
    <property type="entry name" value="Pantoate_ligase"/>
</dbReference>
<feature type="binding site" evidence="8">
    <location>
        <begin position="185"/>
        <end position="188"/>
    </location>
    <ligand>
        <name>ATP</name>
        <dbReference type="ChEBI" id="CHEBI:30616"/>
    </ligand>
</feature>
<dbReference type="GO" id="GO:0005829">
    <property type="term" value="C:cytosol"/>
    <property type="evidence" value="ECO:0007669"/>
    <property type="project" value="TreeGrafter"/>
</dbReference>
<dbReference type="UniPathway" id="UPA00028">
    <property type="reaction ID" value="UER00005"/>
</dbReference>
<comment type="catalytic activity">
    <reaction evidence="7 8">
        <text>(R)-pantoate + beta-alanine + ATP = (R)-pantothenate + AMP + diphosphate + H(+)</text>
        <dbReference type="Rhea" id="RHEA:10912"/>
        <dbReference type="ChEBI" id="CHEBI:15378"/>
        <dbReference type="ChEBI" id="CHEBI:15980"/>
        <dbReference type="ChEBI" id="CHEBI:29032"/>
        <dbReference type="ChEBI" id="CHEBI:30616"/>
        <dbReference type="ChEBI" id="CHEBI:33019"/>
        <dbReference type="ChEBI" id="CHEBI:57966"/>
        <dbReference type="ChEBI" id="CHEBI:456215"/>
        <dbReference type="EC" id="6.3.2.1"/>
    </reaction>
</comment>
<keyword evidence="5 8" id="KW-0547">Nucleotide-binding</keyword>
<reference evidence="10" key="1">
    <citation type="submission" date="2010-02" db="EMBL/GenBank/DDBJ databases">
        <title>Complete sequence of Desulfurivibrio alkaliphilus AHT2.</title>
        <authorList>
            <consortium name="US DOE Joint Genome Institute"/>
            <person name="Pitluck S."/>
            <person name="Chertkov O."/>
            <person name="Detter J.C."/>
            <person name="Han C."/>
            <person name="Tapia R."/>
            <person name="Larimer F."/>
            <person name="Land M."/>
            <person name="Hauser L."/>
            <person name="Kyrpides N."/>
            <person name="Mikhailova N."/>
            <person name="Sorokin D.Y."/>
            <person name="Muyzer G."/>
            <person name="Woyke T."/>
        </authorList>
    </citation>
    <scope>NUCLEOTIDE SEQUENCE [LARGE SCALE GENOMIC DNA]</scope>
    <source>
        <strain evidence="10">DSM 19089 / UNIQEM U267 / AHT2</strain>
    </source>
</reference>
<dbReference type="InterPro" id="IPR014729">
    <property type="entry name" value="Rossmann-like_a/b/a_fold"/>
</dbReference>
<sequence>MEIITQLEAMRGWAERRRREGGRIALVPTMGYFHEGHLHLMRLAATQARHVVVSLFVNPIQFAPGEDLADYPRDRQRDADLAADCGVEVLFCPEPEAMYPPTFRTSVTVTGLSSEVLCGRSRPTHFTGVATVLTKLFNLIRPHKAIFGEKDFQQLAVIRALVRDLNWDLEVVGHPIVREADGLAMSSRNVYMTKEQRQAALALPRALEEARRMVAAGETNPEGLRRQLAAGLEQAGLKWEYIEFVDPDSLAAAESITPGTVLALAARSGKTRLIDNCRL</sequence>
<protein>
    <recommendedName>
        <fullName evidence="8">Pantothenate synthetase</fullName>
        <shortName evidence="8">PS</shortName>
        <ecNumber evidence="8">6.3.2.1</ecNumber>
    </recommendedName>
    <alternativeName>
        <fullName evidence="8">Pantoate--beta-alanine ligase</fullName>
    </alternativeName>
    <alternativeName>
        <fullName evidence="8">Pantoate-activating enzyme</fullName>
    </alternativeName>
</protein>
<dbReference type="EC" id="6.3.2.1" evidence="8"/>
<dbReference type="EMBL" id="CP001940">
    <property type="protein sequence ID" value="ADH85425.1"/>
    <property type="molecule type" value="Genomic_DNA"/>
</dbReference>
<gene>
    <name evidence="8" type="primary">panC</name>
    <name evidence="9" type="ordered locus">DaAHT2_0721</name>
</gene>
<dbReference type="GO" id="GO:0004592">
    <property type="term" value="F:pantoate-beta-alanine ligase activity"/>
    <property type="evidence" value="ECO:0007669"/>
    <property type="project" value="UniProtKB-UniRule"/>
</dbReference>
<dbReference type="KEGG" id="dak:DaAHT2_0721"/>
<dbReference type="RefSeq" id="WP_013162955.1">
    <property type="nucleotide sequence ID" value="NC_014216.1"/>
</dbReference>
<dbReference type="HAMAP" id="MF_00158">
    <property type="entry name" value="PanC"/>
    <property type="match status" value="1"/>
</dbReference>
<dbReference type="InParanoid" id="D6Z1H0"/>
<evidence type="ECO:0000256" key="2">
    <source>
        <dbReference type="ARBA" id="ARBA00009256"/>
    </source>
</evidence>
<evidence type="ECO:0000256" key="5">
    <source>
        <dbReference type="ARBA" id="ARBA00022741"/>
    </source>
</evidence>
<dbReference type="OrthoDB" id="9773087at2"/>
<dbReference type="Gene3D" id="3.30.1300.10">
    <property type="entry name" value="Pantoate-beta-alanine ligase, C-terminal domain"/>
    <property type="match status" value="1"/>
</dbReference>
<comment type="pathway">
    <text evidence="1 8">Cofactor biosynthesis; (R)-pantothenate biosynthesis; (R)-pantothenate from (R)-pantoate and beta-alanine: step 1/1.</text>
</comment>
<dbReference type="HOGENOM" id="CLU_047148_0_0_7"/>
<evidence type="ECO:0000256" key="3">
    <source>
        <dbReference type="ARBA" id="ARBA00022598"/>
    </source>
</evidence>
<keyword evidence="4 8" id="KW-0566">Pantothenate biosynthesis</keyword>
<dbReference type="NCBIfam" id="TIGR00018">
    <property type="entry name" value="panC"/>
    <property type="match status" value="1"/>
</dbReference>
<feature type="binding site" evidence="8">
    <location>
        <begin position="148"/>
        <end position="151"/>
    </location>
    <ligand>
        <name>ATP</name>
        <dbReference type="ChEBI" id="CHEBI:30616"/>
    </ligand>
</feature>
<dbReference type="STRING" id="589865.DaAHT2_0721"/>
<keyword evidence="3 8" id="KW-0436">Ligase</keyword>
<accession>D6Z1H0</accession>
<proteinExistence type="inferred from homology"/>
<dbReference type="SUPFAM" id="SSF52374">
    <property type="entry name" value="Nucleotidylyl transferase"/>
    <property type="match status" value="1"/>
</dbReference>
<evidence type="ECO:0000256" key="4">
    <source>
        <dbReference type="ARBA" id="ARBA00022655"/>
    </source>
</evidence>
<dbReference type="PANTHER" id="PTHR21299">
    <property type="entry name" value="CYTIDYLATE KINASE/PANTOATE-BETA-ALANINE LIGASE"/>
    <property type="match status" value="1"/>
</dbReference>
<comment type="function">
    <text evidence="8">Catalyzes the condensation of pantoate with beta-alanine in an ATP-dependent reaction via a pantoyl-adenylate intermediate.</text>
</comment>
<dbReference type="FunFam" id="3.30.1300.10:FF:000001">
    <property type="entry name" value="Pantothenate synthetase"/>
    <property type="match status" value="1"/>
</dbReference>
<evidence type="ECO:0000313" key="9">
    <source>
        <dbReference type="EMBL" id="ADH85425.1"/>
    </source>
</evidence>